<dbReference type="SUPFAM" id="SSF56112">
    <property type="entry name" value="Protein kinase-like (PK-like)"/>
    <property type="match status" value="1"/>
</dbReference>
<keyword evidence="3" id="KW-1185">Reference proteome</keyword>
<accession>A0AA88S2S3</accession>
<dbReference type="Proteomes" id="UP001187471">
    <property type="component" value="Unassembled WGS sequence"/>
</dbReference>
<evidence type="ECO:0000256" key="1">
    <source>
        <dbReference type="SAM" id="MobiDB-lite"/>
    </source>
</evidence>
<dbReference type="EMBL" id="JAVXUO010000138">
    <property type="protein sequence ID" value="KAK2995078.1"/>
    <property type="molecule type" value="Genomic_DNA"/>
</dbReference>
<comment type="caution">
    <text evidence="2">The sequence shown here is derived from an EMBL/GenBank/DDBJ whole genome shotgun (WGS) entry which is preliminary data.</text>
</comment>
<gene>
    <name evidence="2" type="ORF">RJ640_020718</name>
</gene>
<feature type="region of interest" description="Disordered" evidence="1">
    <location>
        <begin position="48"/>
        <end position="132"/>
    </location>
</feature>
<name>A0AA88S2S3_9ASTE</name>
<feature type="compositionally biased region" description="Basic and acidic residues" evidence="1">
    <location>
        <begin position="115"/>
        <end position="132"/>
    </location>
</feature>
<evidence type="ECO:0000313" key="3">
    <source>
        <dbReference type="Proteomes" id="UP001187471"/>
    </source>
</evidence>
<reference evidence="2" key="1">
    <citation type="submission" date="2022-12" db="EMBL/GenBank/DDBJ databases">
        <title>Draft genome assemblies for two species of Escallonia (Escalloniales).</title>
        <authorList>
            <person name="Chanderbali A."/>
            <person name="Dervinis C."/>
            <person name="Anghel I."/>
            <person name="Soltis D."/>
            <person name="Soltis P."/>
            <person name="Zapata F."/>
        </authorList>
    </citation>
    <scope>NUCLEOTIDE SEQUENCE</scope>
    <source>
        <strain evidence="2">UCBG92.1500</strain>
        <tissue evidence="2">Leaf</tissue>
    </source>
</reference>
<evidence type="ECO:0000313" key="2">
    <source>
        <dbReference type="EMBL" id="KAK2995078.1"/>
    </source>
</evidence>
<feature type="compositionally biased region" description="Polar residues" evidence="1">
    <location>
        <begin position="53"/>
        <end position="62"/>
    </location>
</feature>
<proteinExistence type="predicted"/>
<dbReference type="InterPro" id="IPR011009">
    <property type="entry name" value="Kinase-like_dom_sf"/>
</dbReference>
<protein>
    <submittedName>
        <fullName evidence="2">Uncharacterized protein</fullName>
    </submittedName>
</protein>
<dbReference type="AlphaFoldDB" id="A0AA88S2S3"/>
<dbReference type="Gene3D" id="1.10.510.10">
    <property type="entry name" value="Transferase(Phosphotransferase) domain 1"/>
    <property type="match status" value="1"/>
</dbReference>
<organism evidence="2 3">
    <name type="scientific">Escallonia rubra</name>
    <dbReference type="NCBI Taxonomy" id="112253"/>
    <lineage>
        <taxon>Eukaryota</taxon>
        <taxon>Viridiplantae</taxon>
        <taxon>Streptophyta</taxon>
        <taxon>Embryophyta</taxon>
        <taxon>Tracheophyta</taxon>
        <taxon>Spermatophyta</taxon>
        <taxon>Magnoliopsida</taxon>
        <taxon>eudicotyledons</taxon>
        <taxon>Gunneridae</taxon>
        <taxon>Pentapetalae</taxon>
        <taxon>asterids</taxon>
        <taxon>campanulids</taxon>
        <taxon>Escalloniales</taxon>
        <taxon>Escalloniaceae</taxon>
        <taxon>Escallonia</taxon>
    </lineage>
</organism>
<sequence length="132" mass="14482">MDPDLGKEYPLRAAAQAAELILNCLESDPKNRPGAEELVEALEQISAIKINPKGSNAGSRQPTARPEESTPTNYRRHNHHRSPLNPSRTEANTPRKHNIDDQFGSVSSVGLPGGNDKDLRDAKENDKQYTSA</sequence>